<reference evidence="1 2" key="1">
    <citation type="submission" date="2020-03" db="EMBL/GenBank/DDBJ databases">
        <title>Genomic Encyclopedia of Type Strains, Phase IV (KMG-V): Genome sequencing to study the core and pangenomes of soil and plant-associated prokaryotes.</title>
        <authorList>
            <person name="Whitman W."/>
        </authorList>
    </citation>
    <scope>NUCLEOTIDE SEQUENCE [LARGE SCALE GENOMIC DNA]</scope>
    <source>
        <strain evidence="1 2">1B</strain>
    </source>
</reference>
<evidence type="ECO:0000313" key="2">
    <source>
        <dbReference type="Proteomes" id="UP000717634"/>
    </source>
</evidence>
<protein>
    <recommendedName>
        <fullName evidence="3">DUF4382 domain-containing protein</fullName>
    </recommendedName>
</protein>
<name>A0ABX1HMQ7_9BACT</name>
<gene>
    <name evidence="1" type="ORF">HBN54_002816</name>
</gene>
<sequence length="184" mass="19760">MKSLFNTSKILSFILAFLLLSASGCKKIEDLLTFKIDDSSSFVVPASGLLNTTVLSLPGTTVNSSSSGTYSANNTNADHVQDVTLDRLTLTVTDPAGQNFDFLKSVKIYIASDNQGTNKTLLASLDPVPTGQTAINLTPSGAKLDLYLRNGSYSLFTDVTMAQPVRQNTTVRADSRFNVKAKLK</sequence>
<dbReference type="EMBL" id="JAAVTK010000008">
    <property type="protein sequence ID" value="NKI90216.1"/>
    <property type="molecule type" value="Genomic_DNA"/>
</dbReference>
<proteinExistence type="predicted"/>
<accession>A0ABX1HMQ7</accession>
<comment type="caution">
    <text evidence="1">The sequence shown here is derived from an EMBL/GenBank/DDBJ whole genome shotgun (WGS) entry which is preliminary data.</text>
</comment>
<keyword evidence="2" id="KW-1185">Reference proteome</keyword>
<evidence type="ECO:0008006" key="3">
    <source>
        <dbReference type="Google" id="ProtNLM"/>
    </source>
</evidence>
<dbReference type="PROSITE" id="PS51257">
    <property type="entry name" value="PROKAR_LIPOPROTEIN"/>
    <property type="match status" value="1"/>
</dbReference>
<dbReference type="RefSeq" id="WP_168673826.1">
    <property type="nucleotide sequence ID" value="NZ_JAAVTK010000008.1"/>
</dbReference>
<organism evidence="1 2">
    <name type="scientific">Hymenobacter artigasi</name>
    <dbReference type="NCBI Taxonomy" id="2719616"/>
    <lineage>
        <taxon>Bacteria</taxon>
        <taxon>Pseudomonadati</taxon>
        <taxon>Bacteroidota</taxon>
        <taxon>Cytophagia</taxon>
        <taxon>Cytophagales</taxon>
        <taxon>Hymenobacteraceae</taxon>
        <taxon>Hymenobacter</taxon>
    </lineage>
</organism>
<dbReference type="Proteomes" id="UP000717634">
    <property type="component" value="Unassembled WGS sequence"/>
</dbReference>
<evidence type="ECO:0000313" key="1">
    <source>
        <dbReference type="EMBL" id="NKI90216.1"/>
    </source>
</evidence>